<evidence type="ECO:0000313" key="5">
    <source>
        <dbReference type="Proteomes" id="UP001500266"/>
    </source>
</evidence>
<name>A0ABP6UGQ1_9ACTN</name>
<organism evidence="4 5">
    <name type="scientific">Actinomadura keratinilytica</name>
    <dbReference type="NCBI Taxonomy" id="547461"/>
    <lineage>
        <taxon>Bacteria</taxon>
        <taxon>Bacillati</taxon>
        <taxon>Actinomycetota</taxon>
        <taxon>Actinomycetes</taxon>
        <taxon>Streptosporangiales</taxon>
        <taxon>Thermomonosporaceae</taxon>
        <taxon>Actinomadura</taxon>
    </lineage>
</organism>
<feature type="region of interest" description="Disordered" evidence="1">
    <location>
        <begin position="1"/>
        <end position="41"/>
    </location>
</feature>
<dbReference type="Gene3D" id="3.10.350.10">
    <property type="entry name" value="LysM domain"/>
    <property type="match status" value="1"/>
</dbReference>
<keyword evidence="2" id="KW-0472">Membrane</keyword>
<keyword evidence="2" id="KW-1133">Transmembrane helix</keyword>
<feature type="compositionally biased region" description="Low complexity" evidence="1">
    <location>
        <begin position="370"/>
        <end position="392"/>
    </location>
</feature>
<evidence type="ECO:0000259" key="3">
    <source>
        <dbReference type="SMART" id="SM01043"/>
    </source>
</evidence>
<feature type="domain" description="Bacterial transcriptional activator" evidence="3">
    <location>
        <begin position="909"/>
        <end position="1054"/>
    </location>
</feature>
<feature type="compositionally biased region" description="Basic and acidic residues" evidence="1">
    <location>
        <begin position="298"/>
        <end position="311"/>
    </location>
</feature>
<keyword evidence="2" id="KW-0812">Transmembrane</keyword>
<gene>
    <name evidence="4" type="ORF">GCM10022416_61230</name>
</gene>
<feature type="compositionally biased region" description="Polar residues" evidence="1">
    <location>
        <begin position="396"/>
        <end position="407"/>
    </location>
</feature>
<feature type="region of interest" description="Disordered" evidence="1">
    <location>
        <begin position="298"/>
        <end position="423"/>
    </location>
</feature>
<dbReference type="RefSeq" id="WP_345025278.1">
    <property type="nucleotide sequence ID" value="NZ_BAABDO010000179.1"/>
</dbReference>
<dbReference type="PANTHER" id="PTHR34700">
    <property type="entry name" value="POTASSIUM BINDING PROTEIN KBP"/>
    <property type="match status" value="1"/>
</dbReference>
<reference evidence="5" key="1">
    <citation type="journal article" date="2019" name="Int. J. Syst. Evol. Microbiol.">
        <title>The Global Catalogue of Microorganisms (GCM) 10K type strain sequencing project: providing services to taxonomists for standard genome sequencing and annotation.</title>
        <authorList>
            <consortium name="The Broad Institute Genomics Platform"/>
            <consortium name="The Broad Institute Genome Sequencing Center for Infectious Disease"/>
            <person name="Wu L."/>
            <person name="Ma J."/>
        </authorList>
    </citation>
    <scope>NUCLEOTIDE SEQUENCE [LARGE SCALE GENOMIC DNA]</scope>
    <source>
        <strain evidence="5">JCM 17316</strain>
    </source>
</reference>
<feature type="transmembrane region" description="Helical" evidence="2">
    <location>
        <begin position="46"/>
        <end position="72"/>
    </location>
</feature>
<dbReference type="InterPro" id="IPR011990">
    <property type="entry name" value="TPR-like_helical_dom_sf"/>
</dbReference>
<dbReference type="InterPro" id="IPR005158">
    <property type="entry name" value="BTAD"/>
</dbReference>
<dbReference type="Gene3D" id="1.25.40.10">
    <property type="entry name" value="Tetratricopeptide repeat domain"/>
    <property type="match status" value="1"/>
</dbReference>
<protein>
    <recommendedName>
        <fullName evidence="3">Bacterial transcriptional activator domain-containing protein</fullName>
    </recommendedName>
</protein>
<sequence length="1063" mass="113725">MTVRRTGNLPGDPPTGGEPGLGRAPRLGQATRTPARVGGRRGPRDVLAALGAIAALAVLLVGVPYALLAVFGSPIPDRLPSIGDLTGRMGESALITVLVDLVWLAWLQFALCVVVEVYAGVRGIGVPARVPLAGGTQSLVHRLVATALLLFTATTAIMPAFSGRELHQQRPAQVQTQEFRPVAAVAAAPQAAAAAEHAAPEQAAAGAERSARTTKIYRVQPPEGRHHESLWEIADKCLGDGRRYKEIYALNKGRTQPDGSRLTIASLIRPGWILEMPADAKNAKVIPVEELDDYFRHGHAVPDKPKEKPRPAPEQGTPSKPAPQKPAPQTPAPRTPAPRTPAPQASAPQTPAPQASASQTPAPQAPAPAPAASEPAQTPTTPAPKPSQTKAPETPHASSTPAPQPSNEMGGRADTGGAEVPGHRDGAVLPFDLDWPHGLAAASLLAAGLLGALGRRRRAQMWHRAFGHMIKRPVGAAAQAEQALRFGADEKAARLLDLGLRHLSRSMAAEGRALPTVYGVHLGPASLDLWIAPADRNPPAPWQSYDDGQVWRLRADALPALEASDLGDVLAPYPGLVSIGTNPTGRILVDLEAAHGLIALNGPPDVRRSALAAIALELATNRWSDHMRITLVGFGRDLGEGLAGIAPDRIRVVDTLDEALPELEGRSEEVRQALAASGVDSVLTGRCRGVFGEAWMPHYLIMAEQPTEQEADRLVALARTGTRMAAGYLVAGEVQGATWTWELDAAGRLHAGVLGFEVDAQLVPEEHYRAVVDLFHTASRLESVPLPDVADDIRLLASADQSGLAEPPGTGRFSVDIRLLGPIEIDAPGPIDESRRELCTEILVYLATHPGGVHPTVLGGAIWPRGVSAGVRDASIARVSDWLGRDARGRPNLYYDERGRIRLGSEVRVDWAVFRWLVWRSAAEPESETAYMSYALDLVRGPVLADRPRGRYAWLAADDLEYEVTARVIDVAHRLVVLRLDEGDARGAVGAARAGLRLAYDDEGLWRDLLRATHATGDEHQVHVVVDEMRSRLLDRSAYDELQPETEALIEELLPYAQRLRAG</sequence>
<proteinExistence type="predicted"/>
<keyword evidence="5" id="KW-1185">Reference proteome</keyword>
<feature type="transmembrane region" description="Helical" evidence="2">
    <location>
        <begin position="139"/>
        <end position="161"/>
    </location>
</feature>
<feature type="transmembrane region" description="Helical" evidence="2">
    <location>
        <begin position="92"/>
        <end position="118"/>
    </location>
</feature>
<evidence type="ECO:0000256" key="2">
    <source>
        <dbReference type="SAM" id="Phobius"/>
    </source>
</evidence>
<feature type="compositionally biased region" description="Pro residues" evidence="1">
    <location>
        <begin position="320"/>
        <end position="341"/>
    </location>
</feature>
<evidence type="ECO:0000313" key="4">
    <source>
        <dbReference type="EMBL" id="GAA3507888.1"/>
    </source>
</evidence>
<dbReference type="PANTHER" id="PTHR34700:SF4">
    <property type="entry name" value="PHAGE-LIKE ELEMENT PBSX PROTEIN XKDP"/>
    <property type="match status" value="1"/>
</dbReference>
<evidence type="ECO:0000256" key="1">
    <source>
        <dbReference type="SAM" id="MobiDB-lite"/>
    </source>
</evidence>
<dbReference type="EMBL" id="BAABDO010000179">
    <property type="protein sequence ID" value="GAA3507888.1"/>
    <property type="molecule type" value="Genomic_DNA"/>
</dbReference>
<feature type="compositionally biased region" description="Low complexity" evidence="1">
    <location>
        <begin position="342"/>
        <end position="362"/>
    </location>
</feature>
<dbReference type="InterPro" id="IPR052196">
    <property type="entry name" value="Bact_Kbp"/>
</dbReference>
<comment type="caution">
    <text evidence="4">The sequence shown here is derived from an EMBL/GenBank/DDBJ whole genome shotgun (WGS) entry which is preliminary data.</text>
</comment>
<accession>A0ABP6UGQ1</accession>
<dbReference type="SMART" id="SM01043">
    <property type="entry name" value="BTAD"/>
    <property type="match status" value="1"/>
</dbReference>
<dbReference type="InterPro" id="IPR036779">
    <property type="entry name" value="LysM_dom_sf"/>
</dbReference>
<dbReference type="Proteomes" id="UP001500266">
    <property type="component" value="Unassembled WGS sequence"/>
</dbReference>